<evidence type="ECO:0000313" key="11">
    <source>
        <dbReference type="Proteomes" id="UP000186465"/>
    </source>
</evidence>
<keyword evidence="3 7" id="KW-0812">Transmembrane</keyword>
<dbReference type="PANTHER" id="PTHR30572:SF4">
    <property type="entry name" value="ABC TRANSPORTER PERMEASE YTRF"/>
    <property type="match status" value="1"/>
</dbReference>
<dbReference type="GO" id="GO:0005886">
    <property type="term" value="C:plasma membrane"/>
    <property type="evidence" value="ECO:0007669"/>
    <property type="project" value="UniProtKB-SubCell"/>
</dbReference>
<feature type="transmembrane region" description="Helical" evidence="7">
    <location>
        <begin position="364"/>
        <end position="385"/>
    </location>
</feature>
<keyword evidence="5 7" id="KW-0472">Membrane</keyword>
<dbReference type="Proteomes" id="UP000186465">
    <property type="component" value="Unassembled WGS sequence"/>
</dbReference>
<dbReference type="Pfam" id="PF02687">
    <property type="entry name" value="FtsX"/>
    <property type="match status" value="1"/>
</dbReference>
<dbReference type="EMBL" id="MPDM01000001">
    <property type="protein sequence ID" value="OKL50694.1"/>
    <property type="molecule type" value="Genomic_DNA"/>
</dbReference>
<evidence type="ECO:0000256" key="6">
    <source>
        <dbReference type="ARBA" id="ARBA00038076"/>
    </source>
</evidence>
<feature type="transmembrane region" description="Helical" evidence="7">
    <location>
        <begin position="270"/>
        <end position="295"/>
    </location>
</feature>
<keyword evidence="4 7" id="KW-1133">Transmembrane helix</keyword>
<evidence type="ECO:0000256" key="5">
    <source>
        <dbReference type="ARBA" id="ARBA00023136"/>
    </source>
</evidence>
<dbReference type="InterPro" id="IPR050250">
    <property type="entry name" value="Macrolide_Exporter_MacB"/>
</dbReference>
<evidence type="ECO:0000259" key="8">
    <source>
        <dbReference type="Pfam" id="PF02687"/>
    </source>
</evidence>
<accession>A0A1Q5PSW4</accession>
<dbReference type="AlphaFoldDB" id="A0A1Q5PSW4"/>
<dbReference type="InterPro" id="IPR025857">
    <property type="entry name" value="MacB_PCD"/>
</dbReference>
<feature type="domain" description="MacB-like periplasmic core" evidence="9">
    <location>
        <begin position="13"/>
        <end position="202"/>
    </location>
</feature>
<evidence type="ECO:0008006" key="12">
    <source>
        <dbReference type="Google" id="ProtNLM"/>
    </source>
</evidence>
<gene>
    <name evidence="10" type="ORF">BM477_01295</name>
</gene>
<evidence type="ECO:0000256" key="7">
    <source>
        <dbReference type="SAM" id="Phobius"/>
    </source>
</evidence>
<proteinExistence type="inferred from homology"/>
<evidence type="ECO:0000256" key="2">
    <source>
        <dbReference type="ARBA" id="ARBA00022475"/>
    </source>
</evidence>
<evidence type="ECO:0000256" key="3">
    <source>
        <dbReference type="ARBA" id="ARBA00022692"/>
    </source>
</evidence>
<keyword evidence="11" id="KW-1185">Reference proteome</keyword>
<name>A0A1Q5PSW4_9ACTO</name>
<reference evidence="11" key="1">
    <citation type="submission" date="2016-11" db="EMBL/GenBank/DDBJ databases">
        <title>Actinomyces gypaetusis sp. nov. isolated from Gypaetus barbatus in Qinghai Tibet Plateau China.</title>
        <authorList>
            <person name="Meng X."/>
        </authorList>
    </citation>
    <scope>NUCLEOTIDE SEQUENCE [LARGE SCALE GENOMIC DNA]</scope>
    <source>
        <strain evidence="11">DSM 15383</strain>
    </source>
</reference>
<sequence>MLLKDLKLSPMRTFLTGLSMSIGIIAIILSVLVGTIGKSYMVGTTEQLGGRAPTYRISIQSAAFTSPQMFEKLLKRLTVHQADIALLVPNDPDLTFSTSSSPILTPEEKRQLLGSLRSVEVVYTTANYNRVFRLPLLSGQWLQEETDYPRLEAVVNQQAAEAFPLGHYIHVGTRNSLDLTPIPVIGVVNDGRSEPSLYLNVAGLSALAPHLLSAQSGSVLWHENGILTSDQEKISFVSDSLSDTTGGTVTDIGRADSSEVYEGALSALQLAFLTTAILLLLVSVLGLINIGLSTLEQRSHELLIRRALGASRASVAWLVLGSSILLAVFVSIVAIIISVAIVASVPLFLPVGSPVDPPHYPYSATTYAVSAAAITAILGSILPAIKASRLEPALALR</sequence>
<feature type="domain" description="ABC3 transporter permease C-terminal" evidence="8">
    <location>
        <begin position="276"/>
        <end position="392"/>
    </location>
</feature>
<comment type="subcellular location">
    <subcellularLocation>
        <location evidence="1">Cell membrane</location>
        <topology evidence="1">Multi-pass membrane protein</topology>
    </subcellularLocation>
</comment>
<evidence type="ECO:0000259" key="9">
    <source>
        <dbReference type="Pfam" id="PF12704"/>
    </source>
</evidence>
<dbReference type="GO" id="GO:0022857">
    <property type="term" value="F:transmembrane transporter activity"/>
    <property type="evidence" value="ECO:0007669"/>
    <property type="project" value="TreeGrafter"/>
</dbReference>
<dbReference type="PANTHER" id="PTHR30572">
    <property type="entry name" value="MEMBRANE COMPONENT OF TRANSPORTER-RELATED"/>
    <property type="match status" value="1"/>
</dbReference>
<protein>
    <recommendedName>
        <fullName evidence="12">ABC3 transporter permease protein domain-containing protein</fullName>
    </recommendedName>
</protein>
<dbReference type="Pfam" id="PF12704">
    <property type="entry name" value="MacB_PCD"/>
    <property type="match status" value="1"/>
</dbReference>
<dbReference type="InterPro" id="IPR003838">
    <property type="entry name" value="ABC3_permease_C"/>
</dbReference>
<feature type="transmembrane region" description="Helical" evidence="7">
    <location>
        <begin position="315"/>
        <end position="344"/>
    </location>
</feature>
<keyword evidence="2" id="KW-1003">Cell membrane</keyword>
<evidence type="ECO:0000313" key="10">
    <source>
        <dbReference type="EMBL" id="OKL50694.1"/>
    </source>
</evidence>
<comment type="similarity">
    <text evidence="6">Belongs to the ABC-4 integral membrane protein family.</text>
</comment>
<comment type="caution">
    <text evidence="10">The sequence shown here is derived from an EMBL/GenBank/DDBJ whole genome shotgun (WGS) entry which is preliminary data.</text>
</comment>
<organism evidence="10 11">
    <name type="scientific">Boudabousia marimammalium</name>
    <dbReference type="NCBI Taxonomy" id="156892"/>
    <lineage>
        <taxon>Bacteria</taxon>
        <taxon>Bacillati</taxon>
        <taxon>Actinomycetota</taxon>
        <taxon>Actinomycetes</taxon>
        <taxon>Actinomycetales</taxon>
        <taxon>Actinomycetaceae</taxon>
        <taxon>Boudabousia</taxon>
    </lineage>
</organism>
<dbReference type="STRING" id="156892.BM477_01295"/>
<evidence type="ECO:0000256" key="4">
    <source>
        <dbReference type="ARBA" id="ARBA00022989"/>
    </source>
</evidence>
<feature type="transmembrane region" description="Helical" evidence="7">
    <location>
        <begin position="12"/>
        <end position="33"/>
    </location>
</feature>
<evidence type="ECO:0000256" key="1">
    <source>
        <dbReference type="ARBA" id="ARBA00004651"/>
    </source>
</evidence>